<dbReference type="SUPFAM" id="SSF52833">
    <property type="entry name" value="Thioredoxin-like"/>
    <property type="match status" value="1"/>
</dbReference>
<feature type="domain" description="Thioredoxin" evidence="1">
    <location>
        <begin position="5"/>
        <end position="85"/>
    </location>
</feature>
<evidence type="ECO:0000313" key="2">
    <source>
        <dbReference type="EMBL" id="MBS4213332.1"/>
    </source>
</evidence>
<organism evidence="2 3">
    <name type="scientific">Neobacillus rhizophilus</name>
    <dbReference type="NCBI Taxonomy" id="2833579"/>
    <lineage>
        <taxon>Bacteria</taxon>
        <taxon>Bacillati</taxon>
        <taxon>Bacillota</taxon>
        <taxon>Bacilli</taxon>
        <taxon>Bacillales</taxon>
        <taxon>Bacillaceae</taxon>
        <taxon>Neobacillus</taxon>
    </lineage>
</organism>
<dbReference type="Proteomes" id="UP000679749">
    <property type="component" value="Unassembled WGS sequence"/>
</dbReference>
<dbReference type="AlphaFoldDB" id="A0A942U6F5"/>
<gene>
    <name evidence="2" type="ORF">KHA99_12840</name>
</gene>
<dbReference type="RefSeq" id="WP_213117826.1">
    <property type="nucleotide sequence ID" value="NZ_JAGYPF010000002.1"/>
</dbReference>
<dbReference type="Pfam" id="PF00085">
    <property type="entry name" value="Thioredoxin"/>
    <property type="match status" value="1"/>
</dbReference>
<dbReference type="CDD" id="cd02947">
    <property type="entry name" value="TRX_family"/>
    <property type="match status" value="1"/>
</dbReference>
<protein>
    <submittedName>
        <fullName evidence="2">Thioredoxin family protein</fullName>
    </submittedName>
</protein>
<evidence type="ECO:0000259" key="1">
    <source>
        <dbReference type="Pfam" id="PF00085"/>
    </source>
</evidence>
<evidence type="ECO:0000313" key="3">
    <source>
        <dbReference type="Proteomes" id="UP000679749"/>
    </source>
</evidence>
<proteinExistence type="predicted"/>
<dbReference type="Gene3D" id="3.40.30.10">
    <property type="entry name" value="Glutaredoxin"/>
    <property type="match status" value="1"/>
</dbReference>
<keyword evidence="3" id="KW-1185">Reference proteome</keyword>
<reference evidence="2" key="1">
    <citation type="submission" date="2021-05" db="EMBL/GenBank/DDBJ databases">
        <title>Novel Bacillus species.</title>
        <authorList>
            <person name="Liu G."/>
        </authorList>
    </citation>
    <scope>NUCLEOTIDE SEQUENCE</scope>
    <source>
        <strain evidence="2">FJAT-49825</strain>
    </source>
</reference>
<accession>A0A942U6F5</accession>
<name>A0A942U6F5_9BACI</name>
<dbReference type="InterPro" id="IPR036249">
    <property type="entry name" value="Thioredoxin-like_sf"/>
</dbReference>
<sequence length="104" mass="11725">MLEWNRNEFSAFWESGERGVVYFYTPMCGTCQVAGKMLMVVEAALGDFSVGKMNLNYYPDLAESFAIESVPCLLFVEGGRVAETLYAFHSVPYLLEKIKGYLRG</sequence>
<dbReference type="InterPro" id="IPR013766">
    <property type="entry name" value="Thioredoxin_domain"/>
</dbReference>
<comment type="caution">
    <text evidence="2">The sequence shown here is derived from an EMBL/GenBank/DDBJ whole genome shotgun (WGS) entry which is preliminary data.</text>
</comment>
<dbReference type="EMBL" id="JAGYPF010000002">
    <property type="protein sequence ID" value="MBS4213332.1"/>
    <property type="molecule type" value="Genomic_DNA"/>
</dbReference>